<feature type="non-terminal residue" evidence="2">
    <location>
        <position position="1"/>
    </location>
</feature>
<feature type="region of interest" description="Disordered" evidence="1">
    <location>
        <begin position="52"/>
        <end position="89"/>
    </location>
</feature>
<dbReference type="PANTHER" id="PTHR14938">
    <property type="entry name" value="HCLS1-ASSOCIATED PROTEIN X-1"/>
    <property type="match status" value="1"/>
</dbReference>
<reference evidence="2 3" key="1">
    <citation type="journal article" date="2018" name="Nat. Ecol. Evol.">
        <title>Shark genomes provide insights into elasmobranch evolution and the origin of vertebrates.</title>
        <authorList>
            <person name="Hara Y"/>
            <person name="Yamaguchi K"/>
            <person name="Onimaru K"/>
            <person name="Kadota M"/>
            <person name="Koyanagi M"/>
            <person name="Keeley SD"/>
            <person name="Tatsumi K"/>
            <person name="Tanaka K"/>
            <person name="Motone F"/>
            <person name="Kageyama Y"/>
            <person name="Nozu R"/>
            <person name="Adachi N"/>
            <person name="Nishimura O"/>
            <person name="Nakagawa R"/>
            <person name="Tanegashima C"/>
            <person name="Kiyatake I"/>
            <person name="Matsumoto R"/>
            <person name="Murakumo K"/>
            <person name="Nishida K"/>
            <person name="Terakita A"/>
            <person name="Kuratani S"/>
            <person name="Sato K"/>
            <person name="Hyodo S Kuraku.S."/>
        </authorList>
    </citation>
    <scope>NUCLEOTIDE SEQUENCE [LARGE SCALE GENOMIC DNA]</scope>
</reference>
<protein>
    <submittedName>
        <fullName evidence="2">Uncharacterized protein</fullName>
    </submittedName>
</protein>
<dbReference type="Proteomes" id="UP000287033">
    <property type="component" value="Unassembled WGS sequence"/>
</dbReference>
<accession>A0A401TEA3</accession>
<comment type="caution">
    <text evidence="2">The sequence shown here is derived from an EMBL/GenBank/DDBJ whole genome shotgun (WGS) entry which is preliminary data.</text>
</comment>
<dbReference type="GO" id="GO:0016324">
    <property type="term" value="C:apical plasma membrane"/>
    <property type="evidence" value="ECO:0007669"/>
    <property type="project" value="TreeGrafter"/>
</dbReference>
<evidence type="ECO:0000313" key="2">
    <source>
        <dbReference type="EMBL" id="GCC40980.1"/>
    </source>
</evidence>
<feature type="compositionally biased region" description="Basic and acidic residues" evidence="1">
    <location>
        <begin position="76"/>
        <end position="89"/>
    </location>
</feature>
<dbReference type="OrthoDB" id="5562606at2759"/>
<dbReference type="GO" id="GO:0015629">
    <property type="term" value="C:actin cytoskeleton"/>
    <property type="evidence" value="ECO:0007669"/>
    <property type="project" value="TreeGrafter"/>
</dbReference>
<evidence type="ECO:0000313" key="3">
    <source>
        <dbReference type="Proteomes" id="UP000287033"/>
    </source>
</evidence>
<keyword evidence="3" id="KW-1185">Reference proteome</keyword>
<sequence length="127" mass="14112">CLPLADLDSRVNSEGLDKILKPSEPRTGSYFKSVSVSKVVLPDGNVEERRVTRDAEGNEETTVTRAQGKQSYTTVTRRDAQGKEERTEEMVNMDDRAEYAWGVYIGLCRVCVCPTCTPVALYVCVCV</sequence>
<dbReference type="GO" id="GO:0030136">
    <property type="term" value="C:clathrin-coated vesicle"/>
    <property type="evidence" value="ECO:0007669"/>
    <property type="project" value="TreeGrafter"/>
</dbReference>
<dbReference type="GO" id="GO:0030833">
    <property type="term" value="P:regulation of actin filament polymerization"/>
    <property type="evidence" value="ECO:0007669"/>
    <property type="project" value="TreeGrafter"/>
</dbReference>
<dbReference type="AlphaFoldDB" id="A0A401TEA3"/>
<dbReference type="PANTHER" id="PTHR14938:SF2">
    <property type="entry name" value="HCLS1-ASSOCIATED PROTEIN X-1"/>
    <property type="match status" value="1"/>
</dbReference>
<dbReference type="EMBL" id="BEZZ01046233">
    <property type="protein sequence ID" value="GCC40980.1"/>
    <property type="molecule type" value="Genomic_DNA"/>
</dbReference>
<proteinExistence type="predicted"/>
<dbReference type="InterPro" id="IPR017248">
    <property type="entry name" value="HAX-1"/>
</dbReference>
<organism evidence="2 3">
    <name type="scientific">Chiloscyllium punctatum</name>
    <name type="common">Brownbanded bambooshark</name>
    <name type="synonym">Hemiscyllium punctatum</name>
    <dbReference type="NCBI Taxonomy" id="137246"/>
    <lineage>
        <taxon>Eukaryota</taxon>
        <taxon>Metazoa</taxon>
        <taxon>Chordata</taxon>
        <taxon>Craniata</taxon>
        <taxon>Vertebrata</taxon>
        <taxon>Chondrichthyes</taxon>
        <taxon>Elasmobranchii</taxon>
        <taxon>Galeomorphii</taxon>
        <taxon>Galeoidea</taxon>
        <taxon>Orectolobiformes</taxon>
        <taxon>Hemiscylliidae</taxon>
        <taxon>Chiloscyllium</taxon>
    </lineage>
</organism>
<gene>
    <name evidence="2" type="ORF">chiPu_0024790</name>
</gene>
<dbReference type="GO" id="GO:0043066">
    <property type="term" value="P:negative regulation of apoptotic process"/>
    <property type="evidence" value="ECO:0007669"/>
    <property type="project" value="InterPro"/>
</dbReference>
<name>A0A401TEA3_CHIPU</name>
<evidence type="ECO:0000256" key="1">
    <source>
        <dbReference type="SAM" id="MobiDB-lite"/>
    </source>
</evidence>
<dbReference type="GO" id="GO:0016529">
    <property type="term" value="C:sarcoplasmic reticulum"/>
    <property type="evidence" value="ECO:0007669"/>
    <property type="project" value="TreeGrafter"/>
</dbReference>
<feature type="compositionally biased region" description="Polar residues" evidence="1">
    <location>
        <begin position="60"/>
        <end position="75"/>
    </location>
</feature>
<dbReference type="GO" id="GO:0005739">
    <property type="term" value="C:mitochondrion"/>
    <property type="evidence" value="ECO:0007669"/>
    <property type="project" value="TreeGrafter"/>
</dbReference>